<proteinExistence type="predicted"/>
<evidence type="ECO:0000259" key="6">
    <source>
        <dbReference type="PROSITE" id="PS50966"/>
    </source>
</evidence>
<evidence type="ECO:0000256" key="3">
    <source>
        <dbReference type="ARBA" id="ARBA00022833"/>
    </source>
</evidence>
<feature type="region of interest" description="Disordered" evidence="5">
    <location>
        <begin position="530"/>
        <end position="565"/>
    </location>
</feature>
<dbReference type="SMART" id="SM00575">
    <property type="entry name" value="ZnF_PMZ"/>
    <property type="match status" value="1"/>
</dbReference>
<feature type="domain" description="SWIM-type" evidence="6">
    <location>
        <begin position="404"/>
        <end position="436"/>
    </location>
</feature>
<dbReference type="PANTHER" id="PTHR31569">
    <property type="entry name" value="SWIM-TYPE DOMAIN-CONTAINING PROTEIN"/>
    <property type="match status" value="1"/>
</dbReference>
<feature type="region of interest" description="Disordered" evidence="5">
    <location>
        <begin position="586"/>
        <end position="625"/>
    </location>
</feature>
<keyword evidence="8" id="KW-1185">Reference proteome</keyword>
<dbReference type="EMBL" id="BSXT01000003">
    <property type="protein sequence ID" value="GMF14442.1"/>
    <property type="molecule type" value="Genomic_DNA"/>
</dbReference>
<sequence length="645" mass="72126">MANLLIYALASADACTRQERDASMGTKISRVSNPKKRNTRGANCETNGEQCGDYVPSTRSKMSEYTPRIRASNHLAEMNSLIEEREAFVNIVPPLPVDTVDSWDEFDKVLNMYKKKNKLNFLIRSSETTVTYNRYFRCVHVLSCKTLTDFINPSCLQLAPPPNTRTFRVETEDISMYSWRFTAISLEGSSKSQVENHTHSHPTTSSEAATYMTTKPLPLSAEDREDVKTLVDARVSSAHITNVLNERTGHLIVTTATDRGFPAIDFMCLDEQAKTITTILEYSRGKIPSLKDSKTVVIDNDFVESNWNQFKMLFGRKTRINKTVAGLLQHQMTITQQIVSEIGLQHTASRMAKTVPKFLWAVVTKLSTNILEKGRGFVNTMEKATFEYTSTASVWKVCCSRQTFKCYDIDWMCSCLFYKSNHLPCRHVMYVAHKAHEFKVLPAISIHMRWNTFSVLGDKEDLAAAADALQPIVQMSKLRLPKERLPQEDPETDSALEIPFSMPPNNSKFYSALHTWKDIIEIGLRGRASSSDADLSVGSGGDRDGDNADSSNEDSDEDDDFPGPDVAVFEAASLMDTFETASLASTANSDRDELAPTQVAEVQQQETSEDYSVSSTSKQYGEEVPSTDVLAIKSKPLAVPPMMSK</sequence>
<dbReference type="PANTHER" id="PTHR31569:SF4">
    <property type="entry name" value="SWIM-TYPE DOMAIN-CONTAINING PROTEIN"/>
    <property type="match status" value="1"/>
</dbReference>
<evidence type="ECO:0000256" key="2">
    <source>
        <dbReference type="ARBA" id="ARBA00022771"/>
    </source>
</evidence>
<dbReference type="InterPro" id="IPR006564">
    <property type="entry name" value="Znf_PMZ"/>
</dbReference>
<feature type="region of interest" description="Disordered" evidence="5">
    <location>
        <begin position="20"/>
        <end position="46"/>
    </location>
</feature>
<feature type="compositionally biased region" description="Acidic residues" evidence="5">
    <location>
        <begin position="551"/>
        <end position="562"/>
    </location>
</feature>
<evidence type="ECO:0000256" key="1">
    <source>
        <dbReference type="ARBA" id="ARBA00022723"/>
    </source>
</evidence>
<reference evidence="7" key="1">
    <citation type="submission" date="2023-04" db="EMBL/GenBank/DDBJ databases">
        <title>Phytophthora fragariaefolia NBRC 109709.</title>
        <authorList>
            <person name="Ichikawa N."/>
            <person name="Sato H."/>
            <person name="Tonouchi N."/>
        </authorList>
    </citation>
    <scope>NUCLEOTIDE SEQUENCE</scope>
    <source>
        <strain evidence="7">NBRC 109709</strain>
    </source>
</reference>
<dbReference type="PROSITE" id="PS50966">
    <property type="entry name" value="ZF_SWIM"/>
    <property type="match status" value="1"/>
</dbReference>
<dbReference type="Proteomes" id="UP001165121">
    <property type="component" value="Unassembled WGS sequence"/>
</dbReference>
<evidence type="ECO:0000313" key="7">
    <source>
        <dbReference type="EMBL" id="GMF14442.1"/>
    </source>
</evidence>
<organism evidence="7 8">
    <name type="scientific">Phytophthora fragariaefolia</name>
    <dbReference type="NCBI Taxonomy" id="1490495"/>
    <lineage>
        <taxon>Eukaryota</taxon>
        <taxon>Sar</taxon>
        <taxon>Stramenopiles</taxon>
        <taxon>Oomycota</taxon>
        <taxon>Peronosporomycetes</taxon>
        <taxon>Peronosporales</taxon>
        <taxon>Peronosporaceae</taxon>
        <taxon>Phytophthora</taxon>
    </lineage>
</organism>
<dbReference type="InterPro" id="IPR007527">
    <property type="entry name" value="Znf_SWIM"/>
</dbReference>
<evidence type="ECO:0000256" key="5">
    <source>
        <dbReference type="SAM" id="MobiDB-lite"/>
    </source>
</evidence>
<evidence type="ECO:0000256" key="4">
    <source>
        <dbReference type="PROSITE-ProRule" id="PRU00325"/>
    </source>
</evidence>
<comment type="caution">
    <text evidence="7">The sequence shown here is derived from an EMBL/GenBank/DDBJ whole genome shotgun (WGS) entry which is preliminary data.</text>
</comment>
<protein>
    <submittedName>
        <fullName evidence="7">Unnamed protein product</fullName>
    </submittedName>
</protein>
<keyword evidence="1" id="KW-0479">Metal-binding</keyword>
<evidence type="ECO:0000313" key="8">
    <source>
        <dbReference type="Proteomes" id="UP001165121"/>
    </source>
</evidence>
<feature type="compositionally biased region" description="Polar residues" evidence="5">
    <location>
        <begin position="600"/>
        <end position="619"/>
    </location>
</feature>
<keyword evidence="3" id="KW-0862">Zinc</keyword>
<gene>
    <name evidence="7" type="ORF">Pfra01_000005000</name>
</gene>
<dbReference type="AlphaFoldDB" id="A0A9W6TKG7"/>
<accession>A0A9W6TKG7</accession>
<dbReference type="InterPro" id="IPR052579">
    <property type="entry name" value="Zinc_finger_SWIM"/>
</dbReference>
<keyword evidence="2 4" id="KW-0863">Zinc-finger</keyword>
<name>A0A9W6TKG7_9STRA</name>
<feature type="region of interest" description="Disordered" evidence="5">
    <location>
        <begin position="191"/>
        <end position="211"/>
    </location>
</feature>
<dbReference type="GO" id="GO:0008270">
    <property type="term" value="F:zinc ion binding"/>
    <property type="evidence" value="ECO:0007669"/>
    <property type="project" value="UniProtKB-KW"/>
</dbReference>
<dbReference type="OrthoDB" id="127711at2759"/>